<dbReference type="Gene3D" id="3.40.50.300">
    <property type="entry name" value="P-loop containing nucleotide triphosphate hydrolases"/>
    <property type="match status" value="1"/>
</dbReference>
<feature type="domain" description="Sigma-54 factor interaction" evidence="8">
    <location>
        <begin position="145"/>
        <end position="374"/>
    </location>
</feature>
<evidence type="ECO:0000256" key="4">
    <source>
        <dbReference type="ARBA" id="ARBA00023125"/>
    </source>
</evidence>
<name>A0ABR5VKI8_MARGR</name>
<accession>A0ABR5VKI8</accession>
<dbReference type="PROSITE" id="PS50045">
    <property type="entry name" value="SIGMA54_INTERACT_4"/>
    <property type="match status" value="1"/>
</dbReference>
<dbReference type="Pfam" id="PF00072">
    <property type="entry name" value="Response_reg"/>
    <property type="match status" value="1"/>
</dbReference>
<dbReference type="InterPro" id="IPR058031">
    <property type="entry name" value="AAA_lid_NorR"/>
</dbReference>
<proteinExistence type="predicted"/>
<dbReference type="Gene3D" id="1.10.8.60">
    <property type="match status" value="1"/>
</dbReference>
<dbReference type="PROSITE" id="PS00676">
    <property type="entry name" value="SIGMA54_INTERACT_2"/>
    <property type="match status" value="1"/>
</dbReference>
<dbReference type="Proteomes" id="UP000075766">
    <property type="component" value="Unassembled WGS sequence"/>
</dbReference>
<keyword evidence="3" id="KW-0805">Transcription regulation</keyword>
<dbReference type="InterPro" id="IPR003593">
    <property type="entry name" value="AAA+_ATPase"/>
</dbReference>
<dbReference type="PROSITE" id="PS50110">
    <property type="entry name" value="RESPONSE_REGULATORY"/>
    <property type="match status" value="1"/>
</dbReference>
<gene>
    <name evidence="10" type="ORF">AY586_07880</name>
</gene>
<keyword evidence="1" id="KW-0547">Nucleotide-binding</keyword>
<dbReference type="InterPro" id="IPR002197">
    <property type="entry name" value="HTH_Fis"/>
</dbReference>
<evidence type="ECO:0000256" key="5">
    <source>
        <dbReference type="ARBA" id="ARBA00023163"/>
    </source>
</evidence>
<keyword evidence="4" id="KW-0238">DNA-binding</keyword>
<dbReference type="Pfam" id="PF25601">
    <property type="entry name" value="AAA_lid_14"/>
    <property type="match status" value="1"/>
</dbReference>
<dbReference type="Pfam" id="PF00158">
    <property type="entry name" value="Sigma54_activat"/>
    <property type="match status" value="1"/>
</dbReference>
<dbReference type="SUPFAM" id="SSF52172">
    <property type="entry name" value="CheY-like"/>
    <property type="match status" value="1"/>
</dbReference>
<feature type="domain" description="Response regulatory" evidence="9">
    <location>
        <begin position="7"/>
        <end position="121"/>
    </location>
</feature>
<evidence type="ECO:0000313" key="11">
    <source>
        <dbReference type="Proteomes" id="UP000075766"/>
    </source>
</evidence>
<keyword evidence="6" id="KW-0597">Phosphoprotein</keyword>
<dbReference type="PANTHER" id="PTHR32071:SF117">
    <property type="entry name" value="PTS-DEPENDENT DIHYDROXYACETONE KINASE OPERON REGULATORY PROTEIN-RELATED"/>
    <property type="match status" value="1"/>
</dbReference>
<dbReference type="InterPro" id="IPR002078">
    <property type="entry name" value="Sigma_54_int"/>
</dbReference>
<evidence type="ECO:0000313" key="10">
    <source>
        <dbReference type="EMBL" id="KXX65980.1"/>
    </source>
</evidence>
<protein>
    <submittedName>
        <fullName evidence="10">AAA family ATPase</fullName>
    </submittedName>
</protein>
<organism evidence="10 11">
    <name type="scientific">Marichromatium gracile</name>
    <name type="common">Chromatium gracile</name>
    <dbReference type="NCBI Taxonomy" id="1048"/>
    <lineage>
        <taxon>Bacteria</taxon>
        <taxon>Pseudomonadati</taxon>
        <taxon>Pseudomonadota</taxon>
        <taxon>Gammaproteobacteria</taxon>
        <taxon>Chromatiales</taxon>
        <taxon>Chromatiaceae</taxon>
        <taxon>Marichromatium</taxon>
    </lineage>
</organism>
<evidence type="ECO:0000259" key="8">
    <source>
        <dbReference type="PROSITE" id="PS50045"/>
    </source>
</evidence>
<feature type="region of interest" description="Disordered" evidence="7">
    <location>
        <begin position="383"/>
        <end position="425"/>
    </location>
</feature>
<evidence type="ECO:0000256" key="6">
    <source>
        <dbReference type="PROSITE-ProRule" id="PRU00169"/>
    </source>
</evidence>
<evidence type="ECO:0000256" key="7">
    <source>
        <dbReference type="SAM" id="MobiDB-lite"/>
    </source>
</evidence>
<dbReference type="SMART" id="SM00448">
    <property type="entry name" value="REC"/>
    <property type="match status" value="1"/>
</dbReference>
<dbReference type="InterPro" id="IPR027417">
    <property type="entry name" value="P-loop_NTPase"/>
</dbReference>
<reference evidence="10 11" key="1">
    <citation type="submission" date="2016-02" db="EMBL/GenBank/DDBJ databases">
        <title>Genome sequence of Marichromatium gracile YL-28, a purple sulfur bacterium.</title>
        <authorList>
            <person name="Zhao C."/>
            <person name="Hong X."/>
            <person name="Chen S."/>
            <person name="Yang S."/>
        </authorList>
    </citation>
    <scope>NUCLEOTIDE SEQUENCE [LARGE SCALE GENOMIC DNA]</scope>
    <source>
        <strain evidence="10 11">YL28</strain>
    </source>
</reference>
<evidence type="ECO:0000256" key="2">
    <source>
        <dbReference type="ARBA" id="ARBA00022840"/>
    </source>
</evidence>
<keyword evidence="5" id="KW-0804">Transcription</keyword>
<dbReference type="InterPro" id="IPR025943">
    <property type="entry name" value="Sigma_54_int_dom_ATP-bd_2"/>
</dbReference>
<dbReference type="Pfam" id="PF02954">
    <property type="entry name" value="HTH_8"/>
    <property type="match status" value="1"/>
</dbReference>
<sequence>MEQTPPSILIVEDSQVLREVYSGYLATEPYRVAAVETGAEALAALARHPPHAMLLDLRLPDMDGMEILRHVGAQRLPTAVVIITGHGSVDLAVDAMREGAFDFIEKPFNARRLRVTLRNALERQRLSSLLDSIQETFDRDRYHGFIGASLAMQAVYRVIDSAAASKATIFITGESGTGKEVCAEAIHRQGPRREAPFIALNCGAIPHDLMESEIFGHVRGAFTGAARDRVGAAGQADGGTLFLDEIGEMDLDLQTKLLRFVQTGSFQRVGSTRQEAVDVRFVCATNRDPLKEVAAGRFREDLYYRLHVIPIELPPLRARQDDILLLAEHFLQGFAAEEGKAFQRFAPATAALLRDYHWPGNVRQLQNVIRNVVVLHQGETVDPEMLPPPLSEHLITPPRTPLTEPTQPAPTTAAPPTTPPTPGIQPLWRVEREAIERAIAHCDGNIPRAAALLEVSPSTLYRKRQAWQSGEG</sequence>
<dbReference type="PANTHER" id="PTHR32071">
    <property type="entry name" value="TRANSCRIPTIONAL REGULATORY PROTEIN"/>
    <property type="match status" value="1"/>
</dbReference>
<keyword evidence="11" id="KW-1185">Reference proteome</keyword>
<dbReference type="CDD" id="cd00009">
    <property type="entry name" value="AAA"/>
    <property type="match status" value="1"/>
</dbReference>
<dbReference type="SUPFAM" id="SSF46689">
    <property type="entry name" value="Homeodomain-like"/>
    <property type="match status" value="1"/>
</dbReference>
<evidence type="ECO:0000259" key="9">
    <source>
        <dbReference type="PROSITE" id="PS50110"/>
    </source>
</evidence>
<keyword evidence="2" id="KW-0067">ATP-binding</keyword>
<dbReference type="InterPro" id="IPR001789">
    <property type="entry name" value="Sig_transdc_resp-reg_receiver"/>
</dbReference>
<dbReference type="PROSITE" id="PS00688">
    <property type="entry name" value="SIGMA54_INTERACT_3"/>
    <property type="match status" value="1"/>
</dbReference>
<dbReference type="CDD" id="cd17572">
    <property type="entry name" value="REC_NtrC1-like"/>
    <property type="match status" value="1"/>
</dbReference>
<evidence type="ECO:0000256" key="1">
    <source>
        <dbReference type="ARBA" id="ARBA00022741"/>
    </source>
</evidence>
<dbReference type="SUPFAM" id="SSF52540">
    <property type="entry name" value="P-loop containing nucleoside triphosphate hydrolases"/>
    <property type="match status" value="1"/>
</dbReference>
<dbReference type="InterPro" id="IPR011006">
    <property type="entry name" value="CheY-like_superfamily"/>
</dbReference>
<comment type="caution">
    <text evidence="10">The sequence shown here is derived from an EMBL/GenBank/DDBJ whole genome shotgun (WGS) entry which is preliminary data.</text>
</comment>
<dbReference type="InterPro" id="IPR009057">
    <property type="entry name" value="Homeodomain-like_sf"/>
</dbReference>
<dbReference type="SMART" id="SM00382">
    <property type="entry name" value="AAA"/>
    <property type="match status" value="1"/>
</dbReference>
<dbReference type="EMBL" id="LSYU01000027">
    <property type="protein sequence ID" value="KXX65980.1"/>
    <property type="molecule type" value="Genomic_DNA"/>
</dbReference>
<evidence type="ECO:0000256" key="3">
    <source>
        <dbReference type="ARBA" id="ARBA00023015"/>
    </source>
</evidence>
<dbReference type="Gene3D" id="3.40.50.2300">
    <property type="match status" value="1"/>
</dbReference>
<feature type="modified residue" description="4-aspartylphosphate" evidence="6">
    <location>
        <position position="56"/>
    </location>
</feature>
<feature type="compositionally biased region" description="Low complexity" evidence="7">
    <location>
        <begin position="401"/>
        <end position="415"/>
    </location>
</feature>
<dbReference type="InterPro" id="IPR025944">
    <property type="entry name" value="Sigma_54_int_dom_CS"/>
</dbReference>
<dbReference type="RefSeq" id="WP_062272302.1">
    <property type="nucleotide sequence ID" value="NZ_LSYU01000027.1"/>
</dbReference>
<dbReference type="Gene3D" id="1.10.10.60">
    <property type="entry name" value="Homeodomain-like"/>
    <property type="match status" value="1"/>
</dbReference>